<keyword evidence="1" id="KW-0472">Membrane</keyword>
<dbReference type="InterPro" id="IPR010559">
    <property type="entry name" value="Sig_transdc_His_kin_internal"/>
</dbReference>
<accession>A0A286FEG8</accession>
<feature type="transmembrane region" description="Helical" evidence="1">
    <location>
        <begin position="94"/>
        <end position="116"/>
    </location>
</feature>
<evidence type="ECO:0000313" key="3">
    <source>
        <dbReference type="EMBL" id="SOD81593.1"/>
    </source>
</evidence>
<dbReference type="Proteomes" id="UP000219452">
    <property type="component" value="Unassembled WGS sequence"/>
</dbReference>
<dbReference type="RefSeq" id="WP_245877783.1">
    <property type="nucleotide sequence ID" value="NZ_OCNH01000001.1"/>
</dbReference>
<sequence length="375" mass="42917">MMAYRTNWITRPARVIRRPRFFSKYEWRYHLFMMPLLFPVGNYYLIGPRYFTDPLVFAVGTGLVFILYWLSIVALTLTIRAVIQRYPTASQTLVRMLIMLATVSALTSLLACLDVWVYSLVPLTGTQFTWSATRPILVLGLLFGVFLCMVLGLVYMYSQWNKDLREDEELQRESIQGQYDSLKGQLNPHFLFNALNSLSVLISEEPRLAEEFVDKLASVYRYMLQPGRQVDAGATSPPGELVTLLAELEFIDSYADLLEIRYGKSLQIKRPDRQKIPFADYRLPPLTIQTLIDNAIKHNGMSAEKPLIIRIDITTEGWLRVTNNRQQKVIRMEMGGPGLSGLTAKYRRLSEKSPAIESTDTYYRVALPLLFSGTG</sequence>
<dbReference type="GO" id="GO:0016020">
    <property type="term" value="C:membrane"/>
    <property type="evidence" value="ECO:0007669"/>
    <property type="project" value="InterPro"/>
</dbReference>
<evidence type="ECO:0000259" key="2">
    <source>
        <dbReference type="Pfam" id="PF06580"/>
    </source>
</evidence>
<dbReference type="InterPro" id="IPR050640">
    <property type="entry name" value="Bact_2-comp_sensor_kinase"/>
</dbReference>
<dbReference type="GO" id="GO:0000155">
    <property type="term" value="F:phosphorelay sensor kinase activity"/>
    <property type="evidence" value="ECO:0007669"/>
    <property type="project" value="InterPro"/>
</dbReference>
<gene>
    <name evidence="3" type="ORF">SAMN06269250_1844</name>
</gene>
<dbReference type="PANTHER" id="PTHR34220">
    <property type="entry name" value="SENSOR HISTIDINE KINASE YPDA"/>
    <property type="match status" value="1"/>
</dbReference>
<dbReference type="AlphaFoldDB" id="A0A286FEG8"/>
<reference evidence="4" key="1">
    <citation type="submission" date="2017-09" db="EMBL/GenBank/DDBJ databases">
        <authorList>
            <person name="Varghese N."/>
            <person name="Submissions S."/>
        </authorList>
    </citation>
    <scope>NUCLEOTIDE SEQUENCE [LARGE SCALE GENOMIC DNA]</scope>
    <source>
        <strain evidence="4">DSM 29961</strain>
    </source>
</reference>
<feature type="transmembrane region" description="Helical" evidence="1">
    <location>
        <begin position="57"/>
        <end position="82"/>
    </location>
</feature>
<keyword evidence="1" id="KW-1133">Transmembrane helix</keyword>
<proteinExistence type="predicted"/>
<organism evidence="3 4">
    <name type="scientific">Spirosoma fluviale</name>
    <dbReference type="NCBI Taxonomy" id="1597977"/>
    <lineage>
        <taxon>Bacteria</taxon>
        <taxon>Pseudomonadati</taxon>
        <taxon>Bacteroidota</taxon>
        <taxon>Cytophagia</taxon>
        <taxon>Cytophagales</taxon>
        <taxon>Cytophagaceae</taxon>
        <taxon>Spirosoma</taxon>
    </lineage>
</organism>
<evidence type="ECO:0000313" key="4">
    <source>
        <dbReference type="Proteomes" id="UP000219452"/>
    </source>
</evidence>
<keyword evidence="3" id="KW-0808">Transferase</keyword>
<name>A0A286FEG8_9BACT</name>
<protein>
    <submittedName>
        <fullName evidence="3">Histidine kinase</fullName>
    </submittedName>
</protein>
<keyword evidence="3" id="KW-0418">Kinase</keyword>
<dbReference type="Pfam" id="PF06580">
    <property type="entry name" value="His_kinase"/>
    <property type="match status" value="1"/>
</dbReference>
<dbReference type="PANTHER" id="PTHR34220:SF7">
    <property type="entry name" value="SENSOR HISTIDINE KINASE YPDA"/>
    <property type="match status" value="1"/>
</dbReference>
<feature type="domain" description="Signal transduction histidine kinase internal region" evidence="2">
    <location>
        <begin position="178"/>
        <end position="265"/>
    </location>
</feature>
<evidence type="ECO:0000256" key="1">
    <source>
        <dbReference type="SAM" id="Phobius"/>
    </source>
</evidence>
<feature type="transmembrane region" description="Helical" evidence="1">
    <location>
        <begin position="136"/>
        <end position="157"/>
    </location>
</feature>
<keyword evidence="4" id="KW-1185">Reference proteome</keyword>
<feature type="transmembrane region" description="Helical" evidence="1">
    <location>
        <begin position="27"/>
        <end position="45"/>
    </location>
</feature>
<dbReference type="EMBL" id="OCNH01000001">
    <property type="protein sequence ID" value="SOD81593.1"/>
    <property type="molecule type" value="Genomic_DNA"/>
</dbReference>
<keyword evidence="1" id="KW-0812">Transmembrane</keyword>